<dbReference type="InterPro" id="IPR003593">
    <property type="entry name" value="AAA+_ATPase"/>
</dbReference>
<evidence type="ECO:0000313" key="6">
    <source>
        <dbReference type="Proteomes" id="UP000283805"/>
    </source>
</evidence>
<dbReference type="Gene3D" id="3.40.50.300">
    <property type="entry name" value="P-loop containing nucleotide triphosphate hydrolases"/>
    <property type="match status" value="2"/>
</dbReference>
<dbReference type="SUPFAM" id="SSF52540">
    <property type="entry name" value="P-loop containing nucleoside triphosphate hydrolases"/>
    <property type="match status" value="2"/>
</dbReference>
<feature type="compositionally biased region" description="Basic and acidic residues" evidence="3">
    <location>
        <begin position="334"/>
        <end position="347"/>
    </location>
</feature>
<feature type="compositionally biased region" description="Basic and acidic residues" evidence="3">
    <location>
        <begin position="254"/>
        <end position="266"/>
    </location>
</feature>
<feature type="compositionally biased region" description="Basic and acidic residues" evidence="3">
    <location>
        <begin position="311"/>
        <end position="326"/>
    </location>
</feature>
<feature type="region of interest" description="Disordered" evidence="3">
    <location>
        <begin position="866"/>
        <end position="890"/>
    </location>
</feature>
<feature type="domain" description="AAA+ ATPase" evidence="4">
    <location>
        <begin position="658"/>
        <end position="797"/>
    </location>
</feature>
<dbReference type="PANTHER" id="PTHR23077">
    <property type="entry name" value="AAA-FAMILY ATPASE"/>
    <property type="match status" value="1"/>
</dbReference>
<reference evidence="5 6" key="1">
    <citation type="submission" date="2018-09" db="EMBL/GenBank/DDBJ databases">
        <title>Genomic Encyclopedia of Archaeal and Bacterial Type Strains, Phase II (KMG-II): from individual species to whole genera.</title>
        <authorList>
            <person name="Goeker M."/>
        </authorList>
    </citation>
    <scope>NUCLEOTIDE SEQUENCE [LARGE SCALE GENOMIC DNA]</scope>
    <source>
        <strain evidence="5 6">DSM 13151</strain>
    </source>
</reference>
<dbReference type="Pfam" id="PF00004">
    <property type="entry name" value="AAA"/>
    <property type="match status" value="2"/>
</dbReference>
<dbReference type="Gene3D" id="1.10.8.60">
    <property type="match status" value="2"/>
</dbReference>
<evidence type="ECO:0000259" key="4">
    <source>
        <dbReference type="SMART" id="SM00382"/>
    </source>
</evidence>
<proteinExistence type="predicted"/>
<keyword evidence="1" id="KW-0547">Nucleotide-binding</keyword>
<evidence type="ECO:0000256" key="2">
    <source>
        <dbReference type="ARBA" id="ARBA00022840"/>
    </source>
</evidence>
<feature type="region of interest" description="Disordered" evidence="3">
    <location>
        <begin position="254"/>
        <end position="347"/>
    </location>
</feature>
<evidence type="ECO:0000256" key="1">
    <source>
        <dbReference type="ARBA" id="ARBA00022741"/>
    </source>
</evidence>
<sequence>MAAATATNAAGDLARMIPSGIDVDRPLSAAGAIGHALEANAVASVGPDAQLTRLHRVFYPVFRVEYRYSDSSTLPWGDQTDHGVTLLDGLWTDNHAALQQYRSGTDSLETVSLDYYDFGRDEPGLGRTVLLDFQVPTQRARQLLPERVEDVAESRAFGDPESITASFADQLRETFGLPDDLDLESFEGVADVTRLYLPFWVCEVYRPDERDLIGVVRGLEDARTDDASHGWLSAFLREDKSRLARYAHTSIREAIDQSGSADRDADGDGTAGGAGETGNERSSDEQQPDDATARGDGKRSDDGDATGDGGADERNAGGRRTDRDEPVQPEDAELEAKTLVDPSPDRCFGDVGGMVELERTLRRSVIGPVRRPDEFREYGLDPVSGVLLHGPPGCGKTHVAGALAGELDYAFLEVTPADLSSKYMGKPAENVQDVFAIAEANAPCVLFLDEIDAIASAREEQSSTSERGMVNQLLTELEDVGDDVLVLAATNLLDDVDDAIVRTGRFDEQIEVPPPDEPARREILRIHLEERPLADGLEFDPVVARTAGYAASDLEYIATDAARRALREDDRIGTEHLLAAADEVDSSVPDWAGSALGDGKTITQPDGVELSARSLVTPSVDRDFDDVGGMDALKDRLHETVIDPFENADQYAKYGLGTAGGILLYGPPGCGKTHVTGALAGELDVAFLEVSPAELTSKWMGKPAQNVADLFEIARQNAPCLVFLDEIDAIAGARGGHGSGGASQRQMVNQLLTELESLGDADEDVVVVAATNRPGDVDDAVLRSGRFDERIEVAPPDAAARKAILQVHLADRPVADDCDWETIVERTSGYAASDLALLADNAARRAMHDGDQVRERHLLDAVAETTPSLERAGEPAGVTATADRTDSWYR</sequence>
<feature type="compositionally biased region" description="Basic and acidic residues" evidence="3">
    <location>
        <begin position="291"/>
        <end position="302"/>
    </location>
</feature>
<dbReference type="Proteomes" id="UP000283805">
    <property type="component" value="Unassembled WGS sequence"/>
</dbReference>
<dbReference type="FunFam" id="3.40.50.300:FF:001921">
    <property type="entry name" value="AAA ATPase domain-containing protein"/>
    <property type="match status" value="2"/>
</dbReference>
<name>A0A3R7EH35_9EURY</name>
<dbReference type="PROSITE" id="PS00674">
    <property type="entry name" value="AAA"/>
    <property type="match status" value="2"/>
</dbReference>
<protein>
    <submittedName>
        <fullName evidence="5">SpoVK/Ycf46/Vps4 family AAA+-type ATPase</fullName>
    </submittedName>
</protein>
<dbReference type="AlphaFoldDB" id="A0A3R7EH35"/>
<dbReference type="GO" id="GO:0005524">
    <property type="term" value="F:ATP binding"/>
    <property type="evidence" value="ECO:0007669"/>
    <property type="project" value="UniProtKB-KW"/>
</dbReference>
<dbReference type="RefSeq" id="WP_245977494.1">
    <property type="nucleotide sequence ID" value="NZ_RAPO01000001.1"/>
</dbReference>
<evidence type="ECO:0000256" key="3">
    <source>
        <dbReference type="SAM" id="MobiDB-lite"/>
    </source>
</evidence>
<accession>A0A3R7EH35</accession>
<feature type="domain" description="AAA+ ATPase" evidence="4">
    <location>
        <begin position="382"/>
        <end position="516"/>
    </location>
</feature>
<comment type="caution">
    <text evidence="5">The sequence shown here is derived from an EMBL/GenBank/DDBJ whole genome shotgun (WGS) entry which is preliminary data.</text>
</comment>
<keyword evidence="6" id="KW-1185">Reference proteome</keyword>
<dbReference type="EMBL" id="RAPO01000001">
    <property type="protein sequence ID" value="RKD97522.1"/>
    <property type="molecule type" value="Genomic_DNA"/>
</dbReference>
<dbReference type="InterPro" id="IPR003960">
    <property type="entry name" value="ATPase_AAA_CS"/>
</dbReference>
<dbReference type="InterPro" id="IPR050168">
    <property type="entry name" value="AAA_ATPase_domain"/>
</dbReference>
<organism evidence="5 6">
    <name type="scientific">Halopiger aswanensis</name>
    <dbReference type="NCBI Taxonomy" id="148449"/>
    <lineage>
        <taxon>Archaea</taxon>
        <taxon>Methanobacteriati</taxon>
        <taxon>Methanobacteriota</taxon>
        <taxon>Stenosarchaea group</taxon>
        <taxon>Halobacteria</taxon>
        <taxon>Halobacteriales</taxon>
        <taxon>Natrialbaceae</taxon>
        <taxon>Halopiger</taxon>
    </lineage>
</organism>
<dbReference type="InterPro" id="IPR003959">
    <property type="entry name" value="ATPase_AAA_core"/>
</dbReference>
<gene>
    <name evidence="5" type="ORF">ATJ93_0510</name>
</gene>
<keyword evidence="2" id="KW-0067">ATP-binding</keyword>
<evidence type="ECO:0000313" key="5">
    <source>
        <dbReference type="EMBL" id="RKD97522.1"/>
    </source>
</evidence>
<dbReference type="InterPro" id="IPR027417">
    <property type="entry name" value="P-loop_NTPase"/>
</dbReference>
<dbReference type="SMART" id="SM00382">
    <property type="entry name" value="AAA"/>
    <property type="match status" value="2"/>
</dbReference>
<dbReference type="GO" id="GO:0016887">
    <property type="term" value="F:ATP hydrolysis activity"/>
    <property type="evidence" value="ECO:0007669"/>
    <property type="project" value="InterPro"/>
</dbReference>
<dbReference type="PANTHER" id="PTHR23077:SF171">
    <property type="entry name" value="NUCLEAR VALOSIN-CONTAINING PROTEIN-LIKE"/>
    <property type="match status" value="1"/>
</dbReference>